<accession>A0A0R2C3D2</accession>
<feature type="transmembrane region" description="Helical" evidence="1">
    <location>
        <begin position="36"/>
        <end position="56"/>
    </location>
</feature>
<dbReference type="AlphaFoldDB" id="A0A0R2C3D2"/>
<feature type="transmembrane region" description="Helical" evidence="1">
    <location>
        <begin position="201"/>
        <end position="220"/>
    </location>
</feature>
<evidence type="ECO:0000256" key="1">
    <source>
        <dbReference type="SAM" id="Phobius"/>
    </source>
</evidence>
<feature type="transmembrane region" description="Helical" evidence="1">
    <location>
        <begin position="109"/>
        <end position="125"/>
    </location>
</feature>
<sequence>MKEGRTMPSARDRILSTITLAGLAITYPILAGGTGGFVWSFQLVALVIVACLLAAIQLDWHAGWMALIGIVPAVVGAFDQWLLLPLTLALLAVSYIISTQAMLHEIRTTLLLILAGFAQIMLTMADTHVLQSSYLLALVLMLTPFIIGVWSEYLPMWAISLVVFALCIAGFIMQQLTIIVVVAIMVLSLAPLRRRRDWWSAYWLGAAWLTSILMTVSFIHG</sequence>
<protein>
    <submittedName>
        <fullName evidence="2">Uncharacterized protein</fullName>
    </submittedName>
</protein>
<name>A0A0R2C3D2_9LACO</name>
<evidence type="ECO:0000313" key="3">
    <source>
        <dbReference type="Proteomes" id="UP000051789"/>
    </source>
</evidence>
<feature type="transmembrane region" description="Helical" evidence="1">
    <location>
        <begin position="68"/>
        <end position="97"/>
    </location>
</feature>
<keyword evidence="1" id="KW-1133">Transmembrane helix</keyword>
<proteinExistence type="predicted"/>
<keyword evidence="1" id="KW-0812">Transmembrane</keyword>
<feature type="transmembrane region" description="Helical" evidence="1">
    <location>
        <begin position="156"/>
        <end position="189"/>
    </location>
</feature>
<feature type="transmembrane region" description="Helical" evidence="1">
    <location>
        <begin position="132"/>
        <end position="150"/>
    </location>
</feature>
<reference evidence="2 3" key="1">
    <citation type="journal article" date="2015" name="Genome Announc.">
        <title>Expanding the biotechnology potential of lactobacilli through comparative genomics of 213 strains and associated genera.</title>
        <authorList>
            <person name="Sun Z."/>
            <person name="Harris H.M."/>
            <person name="McCann A."/>
            <person name="Guo C."/>
            <person name="Argimon S."/>
            <person name="Zhang W."/>
            <person name="Yang X."/>
            <person name="Jeffery I.B."/>
            <person name="Cooney J.C."/>
            <person name="Kagawa T.F."/>
            <person name="Liu W."/>
            <person name="Song Y."/>
            <person name="Salvetti E."/>
            <person name="Wrobel A."/>
            <person name="Rasinkangas P."/>
            <person name="Parkhill J."/>
            <person name="Rea M.C."/>
            <person name="O'Sullivan O."/>
            <person name="Ritari J."/>
            <person name="Douillard F.P."/>
            <person name="Paul Ross R."/>
            <person name="Yang R."/>
            <person name="Briner A.E."/>
            <person name="Felis G.E."/>
            <person name="de Vos W.M."/>
            <person name="Barrangou R."/>
            <person name="Klaenhammer T.R."/>
            <person name="Caufield P.W."/>
            <person name="Cui Y."/>
            <person name="Zhang H."/>
            <person name="O'Toole P.W."/>
        </authorList>
    </citation>
    <scope>NUCLEOTIDE SEQUENCE [LARGE SCALE GENOMIC DNA]</scope>
    <source>
        <strain evidence="2 3">DSM 22698</strain>
    </source>
</reference>
<comment type="caution">
    <text evidence="2">The sequence shown here is derived from an EMBL/GenBank/DDBJ whole genome shotgun (WGS) entry which is preliminary data.</text>
</comment>
<dbReference type="EMBL" id="AYZK01000012">
    <property type="protein sequence ID" value="KRM86383.1"/>
    <property type="molecule type" value="Genomic_DNA"/>
</dbReference>
<evidence type="ECO:0000313" key="2">
    <source>
        <dbReference type="EMBL" id="KRM86383.1"/>
    </source>
</evidence>
<feature type="transmembrane region" description="Helical" evidence="1">
    <location>
        <begin position="12"/>
        <end position="30"/>
    </location>
</feature>
<dbReference type="PATRIC" id="fig|1423810.4.peg.836"/>
<dbReference type="Proteomes" id="UP000051789">
    <property type="component" value="Unassembled WGS sequence"/>
</dbReference>
<gene>
    <name evidence="2" type="ORF">FD19_GL000808</name>
</gene>
<keyword evidence="3" id="KW-1185">Reference proteome</keyword>
<keyword evidence="1" id="KW-0472">Membrane</keyword>
<organism evidence="2 3">
    <name type="scientific">Lacticaseibacillus thailandensis DSM 22698 = JCM 13996</name>
    <dbReference type="NCBI Taxonomy" id="1423810"/>
    <lineage>
        <taxon>Bacteria</taxon>
        <taxon>Bacillati</taxon>
        <taxon>Bacillota</taxon>
        <taxon>Bacilli</taxon>
        <taxon>Lactobacillales</taxon>
        <taxon>Lactobacillaceae</taxon>
        <taxon>Lacticaseibacillus</taxon>
    </lineage>
</organism>